<dbReference type="GO" id="GO:0015344">
    <property type="term" value="F:siderophore uptake transmembrane transporter activity"/>
    <property type="evidence" value="ECO:0007669"/>
    <property type="project" value="TreeGrafter"/>
</dbReference>
<sequence length="719" mass="80808">MDRSASPQTRRHHHLLSLLAVLLASQGTAAETKVENPTERPAASRKAPRLETIDVLGHVHSYVATDSEAATKTPTPLLETPQTVSVITRQQMDDQGIQNLGDALLYTAGTFTGLVGSATRFDYVALRGFNDGETDNTVMDGLKLLSDAGGYSSMQVDPYFLERVDVFRGPSSVLYGRASPGGLVALTSKQPLDRAYHEFEIGYGTQGQKRVGFDLSGPLDRDHKLTYRLSGLYRYTHTQTHHVRSERQALMPQIRYQFTPDTSLGLQAILQNDPSGGQHGGLPADATINRDHNGRRISRHFFDGDAAQDQFVRKQRMFGYSFNHRFNDHWSIQQNFRYLRSHVNMKQVYGFGWLAPDSPELLRYYSGADERLRAYTLDTHVLGQFDTGQVGHTLLAGFDYQQRHNTGFWPSGLADPINPFQPSYGRPNVEILGATPVLRRLRQTGVYLQDQLVWKRWHLLLSLRHDQAQVRNGEDTASSLNQGKLSRRGGLLYLFKNGLAPYASYSESFSPNALSGEDGRLLPLSSSKQREFGLKYQPPGQPFLMTLAAYDLLQHHVGARIMNTSYYQAAGTIRSRGLEWETHARLSRQWSLIGSYTWTRMHYVNGADRGHIPYQAPHQMASVWAQYVSDFGLKAGAGVRYVGHSWADSANTQVVPNYTLADLSLGYDFGRADSRWRGLSAQLTLRNLTNKTYVASCAALNFCYYGEERNIMANLRYQF</sequence>
<dbReference type="InterPro" id="IPR037066">
    <property type="entry name" value="Plug_dom_sf"/>
</dbReference>
<dbReference type="KEGG" id="fau:Fraau_2618"/>
<evidence type="ECO:0000259" key="17">
    <source>
        <dbReference type="Pfam" id="PF00593"/>
    </source>
</evidence>
<evidence type="ECO:0000256" key="9">
    <source>
        <dbReference type="ARBA" id="ARBA00023065"/>
    </source>
</evidence>
<dbReference type="PANTHER" id="PTHR32552">
    <property type="entry name" value="FERRICHROME IRON RECEPTOR-RELATED"/>
    <property type="match status" value="1"/>
</dbReference>
<dbReference type="EMBL" id="CP003350">
    <property type="protein sequence ID" value="AFC86961.1"/>
    <property type="molecule type" value="Genomic_DNA"/>
</dbReference>
<dbReference type="CDD" id="cd01347">
    <property type="entry name" value="ligand_gated_channel"/>
    <property type="match status" value="1"/>
</dbReference>
<keyword evidence="3 14" id="KW-0813">Transport</keyword>
<keyword evidence="12 19" id="KW-0675">Receptor</keyword>
<keyword evidence="10 15" id="KW-0798">TonB box</keyword>
<evidence type="ECO:0000256" key="12">
    <source>
        <dbReference type="ARBA" id="ARBA00023170"/>
    </source>
</evidence>
<dbReference type="GO" id="GO:0015891">
    <property type="term" value="P:siderophore transport"/>
    <property type="evidence" value="ECO:0007669"/>
    <property type="project" value="InterPro"/>
</dbReference>
<organism evidence="19 20">
    <name type="scientific">Frateuria aurantia (strain ATCC 33424 / DSM 6220 / KCTC 2777 / LMG 1558 / NBRC 3245 / NCIMB 13370)</name>
    <name type="common">Acetobacter aurantius</name>
    <dbReference type="NCBI Taxonomy" id="767434"/>
    <lineage>
        <taxon>Bacteria</taxon>
        <taxon>Pseudomonadati</taxon>
        <taxon>Pseudomonadota</taxon>
        <taxon>Gammaproteobacteria</taxon>
        <taxon>Lysobacterales</taxon>
        <taxon>Rhodanobacteraceae</taxon>
        <taxon>Frateuria</taxon>
    </lineage>
</organism>
<dbReference type="SUPFAM" id="SSF56935">
    <property type="entry name" value="Porins"/>
    <property type="match status" value="1"/>
</dbReference>
<keyword evidence="9" id="KW-0406">Ion transport</keyword>
<keyword evidence="13 14" id="KW-0998">Cell outer membrane</keyword>
<feature type="signal peptide" evidence="16">
    <location>
        <begin position="1"/>
        <end position="29"/>
    </location>
</feature>
<keyword evidence="4 14" id="KW-1134">Transmembrane beta strand</keyword>
<evidence type="ECO:0000256" key="2">
    <source>
        <dbReference type="ARBA" id="ARBA00009810"/>
    </source>
</evidence>
<dbReference type="Gene3D" id="2.170.130.10">
    <property type="entry name" value="TonB-dependent receptor, plug domain"/>
    <property type="match status" value="1"/>
</dbReference>
<dbReference type="Pfam" id="PF07715">
    <property type="entry name" value="Plug"/>
    <property type="match status" value="1"/>
</dbReference>
<evidence type="ECO:0000256" key="3">
    <source>
        <dbReference type="ARBA" id="ARBA00022448"/>
    </source>
</evidence>
<evidence type="ECO:0000256" key="10">
    <source>
        <dbReference type="ARBA" id="ARBA00023077"/>
    </source>
</evidence>
<comment type="subcellular location">
    <subcellularLocation>
        <location evidence="1 14">Cell outer membrane</location>
        <topology evidence="1 14">Multi-pass membrane protein</topology>
    </subcellularLocation>
</comment>
<dbReference type="PANTHER" id="PTHR32552:SF68">
    <property type="entry name" value="FERRICHROME OUTER MEMBRANE TRANSPORTER_PHAGE RECEPTOR"/>
    <property type="match status" value="1"/>
</dbReference>
<evidence type="ECO:0000256" key="16">
    <source>
        <dbReference type="SAM" id="SignalP"/>
    </source>
</evidence>
<keyword evidence="20" id="KW-1185">Reference proteome</keyword>
<gene>
    <name evidence="19" type="ordered locus">Fraau_2618</name>
</gene>
<evidence type="ECO:0000256" key="5">
    <source>
        <dbReference type="ARBA" id="ARBA00022496"/>
    </source>
</evidence>
<dbReference type="InterPro" id="IPR012910">
    <property type="entry name" value="Plug_dom"/>
</dbReference>
<dbReference type="InterPro" id="IPR039426">
    <property type="entry name" value="TonB-dep_rcpt-like"/>
</dbReference>
<evidence type="ECO:0000313" key="20">
    <source>
        <dbReference type="Proteomes" id="UP000005234"/>
    </source>
</evidence>
<dbReference type="FunFam" id="2.170.130.10:FF:000001">
    <property type="entry name" value="Catecholate siderophore TonB-dependent receptor"/>
    <property type="match status" value="1"/>
</dbReference>
<dbReference type="NCBIfam" id="TIGR01783">
    <property type="entry name" value="TonB-siderophor"/>
    <property type="match status" value="1"/>
</dbReference>
<evidence type="ECO:0000256" key="11">
    <source>
        <dbReference type="ARBA" id="ARBA00023136"/>
    </source>
</evidence>
<comment type="similarity">
    <text evidence="2 14 15">Belongs to the TonB-dependent receptor family.</text>
</comment>
<evidence type="ECO:0000256" key="13">
    <source>
        <dbReference type="ARBA" id="ARBA00023237"/>
    </source>
</evidence>
<dbReference type="AlphaFoldDB" id="H8KYF7"/>
<evidence type="ECO:0000313" key="19">
    <source>
        <dbReference type="EMBL" id="AFC86961.1"/>
    </source>
</evidence>
<keyword evidence="6 14" id="KW-0812">Transmembrane</keyword>
<keyword evidence="11 14" id="KW-0472">Membrane</keyword>
<keyword evidence="5" id="KW-0410">Iron transport</keyword>
<evidence type="ECO:0000256" key="4">
    <source>
        <dbReference type="ARBA" id="ARBA00022452"/>
    </source>
</evidence>
<feature type="domain" description="TonB-dependent receptor plug" evidence="18">
    <location>
        <begin position="77"/>
        <end position="182"/>
    </location>
</feature>
<evidence type="ECO:0000256" key="14">
    <source>
        <dbReference type="PROSITE-ProRule" id="PRU01360"/>
    </source>
</evidence>
<dbReference type="RefSeq" id="WP_014403964.1">
    <property type="nucleotide sequence ID" value="NC_017033.1"/>
</dbReference>
<reference evidence="19" key="1">
    <citation type="submission" date="2012-02" db="EMBL/GenBank/DDBJ databases">
        <title>The complete genome of Frateuria aurantia DSM 6220.</title>
        <authorList>
            <consortium name="US DOE Joint Genome Institute (JGI-PGF)"/>
            <person name="Lucas S."/>
            <person name="Copeland A."/>
            <person name="Lapidus A."/>
            <person name="Glavina del Rio T."/>
            <person name="Dalin E."/>
            <person name="Tice H."/>
            <person name="Bruce D."/>
            <person name="Goodwin L."/>
            <person name="Pitluck S."/>
            <person name="Peters L."/>
            <person name="Ovchinnikova G."/>
            <person name="Teshima H."/>
            <person name="Kyrpides N."/>
            <person name="Mavromatis K."/>
            <person name="Ivanova N."/>
            <person name="Brettin T."/>
            <person name="Detter J.C."/>
            <person name="Han C."/>
            <person name="Larimer F."/>
            <person name="Land M."/>
            <person name="Hauser L."/>
            <person name="Markowitz V."/>
            <person name="Cheng J.-F."/>
            <person name="Hugenholtz P."/>
            <person name="Woyke T."/>
            <person name="Wu D."/>
            <person name="Brambilla E."/>
            <person name="Klenk H.-P."/>
            <person name="Eisen J.A."/>
        </authorList>
    </citation>
    <scope>NUCLEOTIDE SEQUENCE</scope>
    <source>
        <strain evidence="19">DSM 6220</strain>
    </source>
</reference>
<feature type="chain" id="PRO_5003615467" evidence="16">
    <location>
        <begin position="30"/>
        <end position="719"/>
    </location>
</feature>
<accession>H8KYF7</accession>
<proteinExistence type="inferred from homology"/>
<keyword evidence="8" id="KW-0408">Iron</keyword>
<dbReference type="InterPro" id="IPR036942">
    <property type="entry name" value="Beta-barrel_TonB_sf"/>
</dbReference>
<dbReference type="InterPro" id="IPR010105">
    <property type="entry name" value="TonB_sidphr_rcpt"/>
</dbReference>
<evidence type="ECO:0000256" key="7">
    <source>
        <dbReference type="ARBA" id="ARBA00022729"/>
    </source>
</evidence>
<dbReference type="OrthoDB" id="127311at2"/>
<feature type="domain" description="TonB-dependent receptor-like beta-barrel" evidence="17">
    <location>
        <begin position="260"/>
        <end position="688"/>
    </location>
</feature>
<name>H8KYF7_FRAAD</name>
<evidence type="ECO:0000256" key="8">
    <source>
        <dbReference type="ARBA" id="ARBA00023004"/>
    </source>
</evidence>
<protein>
    <submittedName>
        <fullName evidence="19">TonB-dependent siderophore receptor</fullName>
    </submittedName>
</protein>
<dbReference type="STRING" id="767434.Fraau_2618"/>
<dbReference type="Pfam" id="PF00593">
    <property type="entry name" value="TonB_dep_Rec_b-barrel"/>
    <property type="match status" value="1"/>
</dbReference>
<evidence type="ECO:0000256" key="6">
    <source>
        <dbReference type="ARBA" id="ARBA00022692"/>
    </source>
</evidence>
<dbReference type="Gene3D" id="2.40.170.20">
    <property type="entry name" value="TonB-dependent receptor, beta-barrel domain"/>
    <property type="match status" value="1"/>
</dbReference>
<dbReference type="InterPro" id="IPR000531">
    <property type="entry name" value="Beta-barrel_TonB"/>
</dbReference>
<dbReference type="GO" id="GO:0038023">
    <property type="term" value="F:signaling receptor activity"/>
    <property type="evidence" value="ECO:0007669"/>
    <property type="project" value="InterPro"/>
</dbReference>
<dbReference type="HOGENOM" id="CLU_008287_9_0_6"/>
<dbReference type="Proteomes" id="UP000005234">
    <property type="component" value="Chromosome"/>
</dbReference>
<evidence type="ECO:0000259" key="18">
    <source>
        <dbReference type="Pfam" id="PF07715"/>
    </source>
</evidence>
<dbReference type="eggNOG" id="COG4773">
    <property type="taxonomic scope" value="Bacteria"/>
</dbReference>
<evidence type="ECO:0000256" key="15">
    <source>
        <dbReference type="RuleBase" id="RU003357"/>
    </source>
</evidence>
<dbReference type="PROSITE" id="PS52016">
    <property type="entry name" value="TONB_DEPENDENT_REC_3"/>
    <property type="match status" value="1"/>
</dbReference>
<evidence type="ECO:0000256" key="1">
    <source>
        <dbReference type="ARBA" id="ARBA00004571"/>
    </source>
</evidence>
<dbReference type="GO" id="GO:0009279">
    <property type="term" value="C:cell outer membrane"/>
    <property type="evidence" value="ECO:0007669"/>
    <property type="project" value="UniProtKB-SubCell"/>
</dbReference>
<keyword evidence="7 16" id="KW-0732">Signal</keyword>